<comment type="subcellular location">
    <subcellularLocation>
        <location evidence="1">Membrane</location>
        <topology evidence="1">Peripheral membrane protein</topology>
    </subcellularLocation>
    <subcellularLocation>
        <location evidence="3">Membrane</location>
        <topology evidence="3">Single-pass type I membrane protein</topology>
    </subcellularLocation>
    <subcellularLocation>
        <location evidence="2">Secreted</location>
        <location evidence="2">Cell wall</location>
    </subcellularLocation>
</comment>
<evidence type="ECO:0000256" key="17">
    <source>
        <dbReference type="ARBA" id="ARBA00023136"/>
    </source>
</evidence>
<feature type="transmembrane region" description="Helical" evidence="24">
    <location>
        <begin position="650"/>
        <end position="675"/>
    </location>
</feature>
<evidence type="ECO:0000256" key="10">
    <source>
        <dbReference type="ARBA" id="ARBA00022692"/>
    </source>
</evidence>
<evidence type="ECO:0000256" key="22">
    <source>
        <dbReference type="ARBA" id="ARBA00048679"/>
    </source>
</evidence>
<dbReference type="GO" id="GO:0005524">
    <property type="term" value="F:ATP binding"/>
    <property type="evidence" value="ECO:0007669"/>
    <property type="project" value="UniProtKB-UniRule"/>
</dbReference>
<dbReference type="PROSITE" id="PS00109">
    <property type="entry name" value="PROTEIN_KINASE_TYR"/>
    <property type="match status" value="1"/>
</dbReference>
<dbReference type="InterPro" id="IPR011009">
    <property type="entry name" value="Kinase-like_dom_sf"/>
</dbReference>
<evidence type="ECO:0000256" key="15">
    <source>
        <dbReference type="ARBA" id="ARBA00022840"/>
    </source>
</evidence>
<keyword evidence="18 26" id="KW-0675">Receptor</keyword>
<dbReference type="InterPro" id="IPR017441">
    <property type="entry name" value="Protein_kinase_ATP_BS"/>
</dbReference>
<dbReference type="InterPro" id="IPR008266">
    <property type="entry name" value="Tyr_kinase_AS"/>
</dbReference>
<evidence type="ECO:0000256" key="3">
    <source>
        <dbReference type="ARBA" id="ARBA00004479"/>
    </source>
</evidence>
<dbReference type="Gene3D" id="3.80.10.10">
    <property type="entry name" value="Ribonuclease Inhibitor"/>
    <property type="match status" value="3"/>
</dbReference>
<dbReference type="FunFam" id="3.80.10.10:FF:000041">
    <property type="entry name" value="LRR receptor-like serine/threonine-protein kinase ERECTA"/>
    <property type="match status" value="1"/>
</dbReference>
<protein>
    <recommendedName>
        <fullName evidence="4">non-specific serine/threonine protein kinase</fullName>
        <ecNumber evidence="4">2.7.11.1</ecNumber>
    </recommendedName>
</protein>
<evidence type="ECO:0000256" key="5">
    <source>
        <dbReference type="ARBA" id="ARBA00022512"/>
    </source>
</evidence>
<dbReference type="PRINTS" id="PR00019">
    <property type="entry name" value="LEURICHRPT"/>
</dbReference>
<dbReference type="Proteomes" id="UP001163823">
    <property type="component" value="Chromosome 1"/>
</dbReference>
<dbReference type="InterPro" id="IPR013210">
    <property type="entry name" value="LRR_N_plant-typ"/>
</dbReference>
<evidence type="ECO:0000256" key="16">
    <source>
        <dbReference type="ARBA" id="ARBA00022989"/>
    </source>
</evidence>
<evidence type="ECO:0000256" key="2">
    <source>
        <dbReference type="ARBA" id="ARBA00004191"/>
    </source>
</evidence>
<dbReference type="Pfam" id="PF00560">
    <property type="entry name" value="LRR_1"/>
    <property type="match status" value="3"/>
</dbReference>
<keyword evidence="9" id="KW-0808">Transferase</keyword>
<evidence type="ECO:0000259" key="25">
    <source>
        <dbReference type="PROSITE" id="PS50011"/>
    </source>
</evidence>
<keyword evidence="17 24" id="KW-0472">Membrane</keyword>
<dbReference type="FunFam" id="3.80.10.10:FF:000400">
    <property type="entry name" value="Nuclear pore complex protein NUP107"/>
    <property type="match status" value="1"/>
</dbReference>
<feature type="domain" description="Protein kinase" evidence="25">
    <location>
        <begin position="718"/>
        <end position="993"/>
    </location>
</feature>
<comment type="caution">
    <text evidence="26">The sequence shown here is derived from an EMBL/GenBank/DDBJ whole genome shotgun (WGS) entry which is preliminary data.</text>
</comment>
<proteinExistence type="inferred from homology"/>
<evidence type="ECO:0000256" key="1">
    <source>
        <dbReference type="ARBA" id="ARBA00004170"/>
    </source>
</evidence>
<evidence type="ECO:0000256" key="4">
    <source>
        <dbReference type="ARBA" id="ARBA00012513"/>
    </source>
</evidence>
<dbReference type="PANTHER" id="PTHR48005:SF70">
    <property type="entry name" value="MDIS1-INTERACTING RECEPTOR LIKE KINASE 2-LIKE"/>
    <property type="match status" value="1"/>
</dbReference>
<evidence type="ECO:0000313" key="27">
    <source>
        <dbReference type="Proteomes" id="UP001163823"/>
    </source>
</evidence>
<keyword evidence="6" id="KW-0723">Serine/threonine-protein kinase</keyword>
<comment type="similarity">
    <text evidence="20">Belongs to the polygalacturonase-inhibiting protein family.</text>
</comment>
<feature type="transmembrane region" description="Helical" evidence="24">
    <location>
        <begin position="53"/>
        <end position="72"/>
    </location>
</feature>
<dbReference type="SUPFAM" id="SSF52058">
    <property type="entry name" value="L domain-like"/>
    <property type="match status" value="2"/>
</dbReference>
<keyword evidence="5" id="KW-0134">Cell wall</keyword>
<dbReference type="InterPro" id="IPR055414">
    <property type="entry name" value="LRR_R13L4/SHOC2-like"/>
</dbReference>
<evidence type="ECO:0000256" key="23">
    <source>
        <dbReference type="PROSITE-ProRule" id="PRU10141"/>
    </source>
</evidence>
<keyword evidence="19" id="KW-0325">Glycoprotein</keyword>
<evidence type="ECO:0000256" key="24">
    <source>
        <dbReference type="SAM" id="Phobius"/>
    </source>
</evidence>
<feature type="binding site" evidence="23">
    <location>
        <position position="746"/>
    </location>
    <ligand>
        <name>ATP</name>
        <dbReference type="ChEBI" id="CHEBI:30616"/>
    </ligand>
</feature>
<evidence type="ECO:0000256" key="6">
    <source>
        <dbReference type="ARBA" id="ARBA00022527"/>
    </source>
</evidence>
<keyword evidence="8" id="KW-0433">Leucine-rich repeat</keyword>
<dbReference type="SMART" id="SM00365">
    <property type="entry name" value="LRR_SD22"/>
    <property type="match status" value="3"/>
</dbReference>
<dbReference type="InterPro" id="IPR051420">
    <property type="entry name" value="Ser_Thr_Kinases_DiverseReg"/>
</dbReference>
<keyword evidence="12" id="KW-0677">Repeat</keyword>
<evidence type="ECO:0000256" key="7">
    <source>
        <dbReference type="ARBA" id="ARBA00022553"/>
    </source>
</evidence>
<evidence type="ECO:0000256" key="13">
    <source>
        <dbReference type="ARBA" id="ARBA00022741"/>
    </source>
</evidence>
<keyword evidence="11" id="KW-0732">Signal</keyword>
<evidence type="ECO:0000256" key="8">
    <source>
        <dbReference type="ARBA" id="ARBA00022614"/>
    </source>
</evidence>
<dbReference type="Gene3D" id="3.30.200.20">
    <property type="entry name" value="Phosphorylase Kinase, domain 1"/>
    <property type="match status" value="1"/>
</dbReference>
<comment type="catalytic activity">
    <reaction evidence="21">
        <text>L-threonyl-[protein] + ATP = O-phospho-L-threonyl-[protein] + ADP + H(+)</text>
        <dbReference type="Rhea" id="RHEA:46608"/>
        <dbReference type="Rhea" id="RHEA-COMP:11060"/>
        <dbReference type="Rhea" id="RHEA-COMP:11605"/>
        <dbReference type="ChEBI" id="CHEBI:15378"/>
        <dbReference type="ChEBI" id="CHEBI:30013"/>
        <dbReference type="ChEBI" id="CHEBI:30616"/>
        <dbReference type="ChEBI" id="CHEBI:61977"/>
        <dbReference type="ChEBI" id="CHEBI:456216"/>
        <dbReference type="EC" id="2.7.11.1"/>
    </reaction>
</comment>
<evidence type="ECO:0000256" key="9">
    <source>
        <dbReference type="ARBA" id="ARBA00022679"/>
    </source>
</evidence>
<dbReference type="GO" id="GO:0016020">
    <property type="term" value="C:membrane"/>
    <property type="evidence" value="ECO:0007669"/>
    <property type="project" value="UniProtKB-SubCell"/>
</dbReference>
<dbReference type="PROSITE" id="PS50011">
    <property type="entry name" value="PROTEIN_KINASE_DOM"/>
    <property type="match status" value="1"/>
</dbReference>
<dbReference type="InterPro" id="IPR032675">
    <property type="entry name" value="LRR_dom_sf"/>
</dbReference>
<evidence type="ECO:0000256" key="18">
    <source>
        <dbReference type="ARBA" id="ARBA00023170"/>
    </source>
</evidence>
<name>A0AAD7QJ68_QUISA</name>
<accession>A0AAD7QJ68</accession>
<dbReference type="EC" id="2.7.11.1" evidence="4"/>
<dbReference type="FunFam" id="3.80.10.10:FF:000177">
    <property type="entry name" value="Leucine-rich repeat receptor-like serine/threonine-protein kinase At1g17230"/>
    <property type="match status" value="1"/>
</dbReference>
<dbReference type="KEGG" id="qsa:O6P43_001641"/>
<evidence type="ECO:0000256" key="20">
    <source>
        <dbReference type="ARBA" id="ARBA00038043"/>
    </source>
</evidence>
<keyword evidence="10 24" id="KW-0812">Transmembrane</keyword>
<evidence type="ECO:0000256" key="19">
    <source>
        <dbReference type="ARBA" id="ARBA00023180"/>
    </source>
</evidence>
<dbReference type="PROSITE" id="PS00107">
    <property type="entry name" value="PROTEIN_KINASE_ATP"/>
    <property type="match status" value="1"/>
</dbReference>
<evidence type="ECO:0000256" key="11">
    <source>
        <dbReference type="ARBA" id="ARBA00022729"/>
    </source>
</evidence>
<keyword evidence="13 23" id="KW-0547">Nucleotide-binding</keyword>
<keyword evidence="16 24" id="KW-1133">Transmembrane helix</keyword>
<dbReference type="Gene3D" id="1.10.510.10">
    <property type="entry name" value="Transferase(Phosphotransferase) domain 1"/>
    <property type="match status" value="1"/>
</dbReference>
<sequence>MGTMTLDTVNFLKAATNQYLIENTRIPTVYILAQKHQQKHEITTDMANHSRNFVAISFSAAWVILIAVFKLTTGSTTEAEALLRWKASIPDQPILKSWVIPSQNSSTAKSPCGWRGITCDVAGNVIEINLAYTDLRGTLEKLDFSSFPNLLSLDLKLNQLTGNIPENIGILSKLQLLDLSTNFLNGTLPLSLANLTQVYELDFSRNNITGELYPQLFPGGTNQIGLIGIKNLLFQDTLLGGQIPIEIGNLKNLVLIALDGNSFYGPIPPSLGNCSELSILMLSENQLTGSIPPTIGSLSKLTDLRVLTNKLSGLVPQGIGNLSSLTVLHLAENNFTGQLPPQVCRGGQLVNLTAAYNSFTGPIPVSLRNCKSLYRVRLEYNQLTGFIDQDLGVYPNLTYIDISYNKLQGELSPSWGACQKLSLLRTSGNMIKGKIPDEILQLKQLVDLDLSSNQLSGDMPKQIGNLSSLSFLSLNDNKLSGQIPEGLGALSNLQSLDLSMNKLSGSIPYQVCDCSKLQSLNLSHNYLSGTLPYQIGNLLALQDLLDLSYNSLSGEIPAQLGKIANLVSLNLSHNNLSGSIPNSLSDMLSLSNINLSYNSLEGPLPNGNIFTSAKPEDFSNNNGLCGNIQGLQQCNTSITEQGGKEKNSKLVTILVASLGSALFASLTLIGTFVLISKKRSRNTLKAEEYTSNHEDPFSIWHFDGKIVYEDILEATKNFDDAYCIGEGASGKVYKAEMPGGQELAVKRLRSQVDGIGIEGTKTFKNEIAALTETRHRNIVKLHGFSSRGMHTFLVYEFMERGSLADMLRNDREAIELDWPKRVEIVKGVAQALSYLHHDHAPPIIHRDISSKNVLMNSNLEAHVSDFGTARFLQPGASNWTTFAGTYGYSAPELAYTMAVTEKCDVYSFGVLVLEVVMGKHPGELISKIQTLVAESINVKDILDPRLLPPIDQKMADELVLIINLALSCLQDNPRSRPTMRSFAQTLEVEISDH</sequence>
<evidence type="ECO:0000256" key="14">
    <source>
        <dbReference type="ARBA" id="ARBA00022777"/>
    </source>
</evidence>
<evidence type="ECO:0000256" key="12">
    <source>
        <dbReference type="ARBA" id="ARBA00022737"/>
    </source>
</evidence>
<dbReference type="Pfam" id="PF23598">
    <property type="entry name" value="LRR_14"/>
    <property type="match status" value="1"/>
</dbReference>
<dbReference type="FunFam" id="3.30.200.20:FF:000309">
    <property type="entry name" value="Leucine-rich repeat receptor protein kinase MSP1"/>
    <property type="match status" value="1"/>
</dbReference>
<dbReference type="PROSITE" id="PS51450">
    <property type="entry name" value="LRR"/>
    <property type="match status" value="1"/>
</dbReference>
<gene>
    <name evidence="26" type="ORF">O6P43_001641</name>
</gene>
<organism evidence="26 27">
    <name type="scientific">Quillaja saponaria</name>
    <name type="common">Soap bark tree</name>
    <dbReference type="NCBI Taxonomy" id="32244"/>
    <lineage>
        <taxon>Eukaryota</taxon>
        <taxon>Viridiplantae</taxon>
        <taxon>Streptophyta</taxon>
        <taxon>Embryophyta</taxon>
        <taxon>Tracheophyta</taxon>
        <taxon>Spermatophyta</taxon>
        <taxon>Magnoliopsida</taxon>
        <taxon>eudicotyledons</taxon>
        <taxon>Gunneridae</taxon>
        <taxon>Pentapetalae</taxon>
        <taxon>rosids</taxon>
        <taxon>fabids</taxon>
        <taxon>Fabales</taxon>
        <taxon>Quillajaceae</taxon>
        <taxon>Quillaja</taxon>
    </lineage>
</organism>
<keyword evidence="27" id="KW-1185">Reference proteome</keyword>
<comment type="catalytic activity">
    <reaction evidence="22">
        <text>L-seryl-[protein] + ATP = O-phospho-L-seryl-[protein] + ADP + H(+)</text>
        <dbReference type="Rhea" id="RHEA:17989"/>
        <dbReference type="Rhea" id="RHEA-COMP:9863"/>
        <dbReference type="Rhea" id="RHEA-COMP:11604"/>
        <dbReference type="ChEBI" id="CHEBI:15378"/>
        <dbReference type="ChEBI" id="CHEBI:29999"/>
        <dbReference type="ChEBI" id="CHEBI:30616"/>
        <dbReference type="ChEBI" id="CHEBI:83421"/>
        <dbReference type="ChEBI" id="CHEBI:456216"/>
        <dbReference type="EC" id="2.7.11.1"/>
    </reaction>
</comment>
<dbReference type="EMBL" id="JARAOO010000001">
    <property type="protein sequence ID" value="KAJ7982527.1"/>
    <property type="molecule type" value="Genomic_DNA"/>
</dbReference>
<dbReference type="SMART" id="SM00369">
    <property type="entry name" value="LRR_TYP"/>
    <property type="match status" value="6"/>
</dbReference>
<keyword evidence="14 26" id="KW-0418">Kinase</keyword>
<dbReference type="AlphaFoldDB" id="A0AAD7QJ68"/>
<dbReference type="FunFam" id="1.10.510.10:FF:000445">
    <property type="entry name" value="MDIS1-interacting receptor like kinase 2"/>
    <property type="match status" value="1"/>
</dbReference>
<dbReference type="InterPro" id="IPR001611">
    <property type="entry name" value="Leu-rich_rpt"/>
</dbReference>
<keyword evidence="5" id="KW-0964">Secreted</keyword>
<dbReference type="SUPFAM" id="SSF56112">
    <property type="entry name" value="Protein kinase-like (PK-like)"/>
    <property type="match status" value="1"/>
</dbReference>
<reference evidence="26 27" key="1">
    <citation type="journal article" date="2023" name="Science">
        <title>Elucidation of the pathway for biosynthesis of saponin adjuvants from the soapbark tree.</title>
        <authorList>
            <person name="Reed J."/>
            <person name="Orme A."/>
            <person name="El-Demerdash A."/>
            <person name="Owen C."/>
            <person name="Martin L.B.B."/>
            <person name="Misra R.C."/>
            <person name="Kikuchi S."/>
            <person name="Rejzek M."/>
            <person name="Martin A.C."/>
            <person name="Harkess A."/>
            <person name="Leebens-Mack J."/>
            <person name="Louveau T."/>
            <person name="Stephenson M.J."/>
            <person name="Osbourn A."/>
        </authorList>
    </citation>
    <scope>NUCLEOTIDE SEQUENCE [LARGE SCALE GENOMIC DNA]</scope>
    <source>
        <strain evidence="26">S10</strain>
    </source>
</reference>
<evidence type="ECO:0000256" key="21">
    <source>
        <dbReference type="ARBA" id="ARBA00047899"/>
    </source>
</evidence>
<keyword evidence="15 23" id="KW-0067">ATP-binding</keyword>
<dbReference type="PANTHER" id="PTHR48005">
    <property type="entry name" value="LEUCINE RICH REPEAT KINASE 2"/>
    <property type="match status" value="1"/>
</dbReference>
<keyword evidence="7" id="KW-0597">Phosphoprotein</keyword>
<evidence type="ECO:0000313" key="26">
    <source>
        <dbReference type="EMBL" id="KAJ7982527.1"/>
    </source>
</evidence>
<dbReference type="Pfam" id="PF08263">
    <property type="entry name" value="LRRNT_2"/>
    <property type="match status" value="1"/>
</dbReference>
<dbReference type="InterPro" id="IPR003591">
    <property type="entry name" value="Leu-rich_rpt_typical-subtyp"/>
</dbReference>
<dbReference type="GO" id="GO:0004674">
    <property type="term" value="F:protein serine/threonine kinase activity"/>
    <property type="evidence" value="ECO:0007669"/>
    <property type="project" value="UniProtKB-KW"/>
</dbReference>
<dbReference type="Pfam" id="PF00069">
    <property type="entry name" value="Pkinase"/>
    <property type="match status" value="1"/>
</dbReference>
<dbReference type="InterPro" id="IPR000719">
    <property type="entry name" value="Prot_kinase_dom"/>
</dbReference>